<comment type="similarity">
    <text evidence="2">Belongs to the carbon-nitrogen hydrolase superfamily.</text>
</comment>
<evidence type="ECO:0000313" key="4">
    <source>
        <dbReference type="EMBL" id="MFG3818463.1"/>
    </source>
</evidence>
<dbReference type="SUPFAM" id="SSF56317">
    <property type="entry name" value="Carbon-nitrogen hydrolase"/>
    <property type="match status" value="1"/>
</dbReference>
<organism evidence="4 5">
    <name type="scientific">Limnothrix redekei LRLZ20PSL1</name>
    <dbReference type="NCBI Taxonomy" id="3112953"/>
    <lineage>
        <taxon>Bacteria</taxon>
        <taxon>Bacillati</taxon>
        <taxon>Cyanobacteriota</taxon>
        <taxon>Cyanophyceae</taxon>
        <taxon>Pseudanabaenales</taxon>
        <taxon>Pseudanabaenaceae</taxon>
        <taxon>Limnothrix</taxon>
    </lineage>
</organism>
<dbReference type="PANTHER" id="PTHR43674:SF2">
    <property type="entry name" value="BETA-UREIDOPROPIONASE"/>
    <property type="match status" value="1"/>
</dbReference>
<dbReference type="CDD" id="cd07573">
    <property type="entry name" value="CPA"/>
    <property type="match status" value="1"/>
</dbReference>
<dbReference type="Pfam" id="PF00795">
    <property type="entry name" value="CN_hydrolase"/>
    <property type="match status" value="1"/>
</dbReference>
<dbReference type="NCBIfam" id="TIGR03381">
    <property type="entry name" value="agmatine_aguB"/>
    <property type="match status" value="1"/>
</dbReference>
<evidence type="ECO:0000256" key="2">
    <source>
        <dbReference type="ARBA" id="ARBA00034122"/>
    </source>
</evidence>
<keyword evidence="5" id="KW-1185">Reference proteome</keyword>
<comment type="caution">
    <text evidence="4">The sequence shown here is derived from an EMBL/GenBank/DDBJ whole genome shotgun (WGS) entry which is preliminary data.</text>
</comment>
<dbReference type="InterPro" id="IPR017755">
    <property type="entry name" value="N-carbamoylputrescine_amidase"/>
</dbReference>
<dbReference type="EC" id="3.5.1.53" evidence="4"/>
<keyword evidence="1 4" id="KW-0378">Hydrolase</keyword>
<dbReference type="InterPro" id="IPR050345">
    <property type="entry name" value="Aliph_Amidase/BUP"/>
</dbReference>
<accession>A0ABW7CEL9</accession>
<dbReference type="Proteomes" id="UP001604335">
    <property type="component" value="Unassembled WGS sequence"/>
</dbReference>
<name>A0ABW7CEL9_9CYAN</name>
<evidence type="ECO:0000256" key="1">
    <source>
        <dbReference type="ARBA" id="ARBA00022801"/>
    </source>
</evidence>
<sequence length="286" mass="31868">MTTHRTVTVAALQDAFETWNLQDNIDRVVAAARQAASQGAQVILPPELFQGPYFCKEERAEFFASAYPATEHPAVVAMQQVARETGTVIPTSIFERDGQHYYNSLVTIDADGSILGLYRKSHIPDGPGYEEKFYFRAGNTGFQVWHTRFGCLGVGICWDQWFPECARSMVLMGAEVLLYPTAIGSEPQEPNLDTRPLWMRAMLGHAVCNVVPVVAANRIGNEEGQKFYGTSFICDHRGELLTQGAIDQPEILMAQLDLTQTALDRASFGFFRDRRPEFYGALTESA</sequence>
<gene>
    <name evidence="4" type="primary">aguB</name>
    <name evidence="4" type="ORF">VPK24_12500</name>
</gene>
<protein>
    <submittedName>
        <fullName evidence="4">N-carbamoylputrescine amidase</fullName>
        <ecNumber evidence="4">3.5.1.53</ecNumber>
    </submittedName>
</protein>
<evidence type="ECO:0000259" key="3">
    <source>
        <dbReference type="PROSITE" id="PS50263"/>
    </source>
</evidence>
<proteinExistence type="inferred from homology"/>
<dbReference type="PANTHER" id="PTHR43674">
    <property type="entry name" value="NITRILASE C965.09-RELATED"/>
    <property type="match status" value="1"/>
</dbReference>
<dbReference type="InterPro" id="IPR036526">
    <property type="entry name" value="C-N_Hydrolase_sf"/>
</dbReference>
<dbReference type="EMBL" id="JAZAQF010000075">
    <property type="protein sequence ID" value="MFG3818463.1"/>
    <property type="molecule type" value="Genomic_DNA"/>
</dbReference>
<feature type="domain" description="CN hydrolase" evidence="3">
    <location>
        <begin position="7"/>
        <end position="258"/>
    </location>
</feature>
<dbReference type="PROSITE" id="PS50263">
    <property type="entry name" value="CN_HYDROLASE"/>
    <property type="match status" value="1"/>
</dbReference>
<dbReference type="Gene3D" id="3.60.110.10">
    <property type="entry name" value="Carbon-nitrogen hydrolase"/>
    <property type="match status" value="1"/>
</dbReference>
<dbReference type="RefSeq" id="WP_393013841.1">
    <property type="nucleotide sequence ID" value="NZ_JAZAQF010000075.1"/>
</dbReference>
<dbReference type="InterPro" id="IPR003010">
    <property type="entry name" value="C-N_Hydrolase"/>
</dbReference>
<dbReference type="GO" id="GO:0050126">
    <property type="term" value="F:N-carbamoylputrescine amidase activity"/>
    <property type="evidence" value="ECO:0007669"/>
    <property type="project" value="UniProtKB-EC"/>
</dbReference>
<reference evidence="5" key="1">
    <citation type="journal article" date="2024" name="Algal Res.">
        <title>Biochemical, toxicological and genomic investigation of a high-biomass producing Limnothrix strain isolated from Italian shallow drinking water reservoir.</title>
        <authorList>
            <person name="Simonazzi M."/>
            <person name="Shishido T.K."/>
            <person name="Delbaje E."/>
            <person name="Wahlsten M."/>
            <person name="Fewer D.P."/>
            <person name="Sivonen K."/>
            <person name="Pezzolesi L."/>
            <person name="Pistocchi R."/>
        </authorList>
    </citation>
    <scope>NUCLEOTIDE SEQUENCE [LARGE SCALE GENOMIC DNA]</scope>
    <source>
        <strain evidence="5">LRLZ20PSL1</strain>
    </source>
</reference>
<evidence type="ECO:0000313" key="5">
    <source>
        <dbReference type="Proteomes" id="UP001604335"/>
    </source>
</evidence>